<dbReference type="Proteomes" id="UP001500392">
    <property type="component" value="Unassembled WGS sequence"/>
</dbReference>
<gene>
    <name evidence="1" type="ORF">GCM10022414_00600</name>
</gene>
<dbReference type="InterPro" id="IPR021866">
    <property type="entry name" value="SpoIIAA-like"/>
</dbReference>
<dbReference type="Pfam" id="PF11964">
    <property type="entry name" value="SpoIIAA-like"/>
    <property type="match status" value="1"/>
</dbReference>
<dbReference type="Gene3D" id="3.40.50.10600">
    <property type="entry name" value="SpoIIaa-like domains"/>
    <property type="match status" value="1"/>
</dbReference>
<name>A0ABP7W658_9GAMM</name>
<evidence type="ECO:0000313" key="2">
    <source>
        <dbReference type="Proteomes" id="UP001500392"/>
    </source>
</evidence>
<protein>
    <submittedName>
        <fullName evidence="1">STAS/SEC14 domain-containing protein</fullName>
    </submittedName>
</protein>
<organism evidence="1 2">
    <name type="scientific">Zhongshania borealis</name>
    <dbReference type="NCBI Taxonomy" id="889488"/>
    <lineage>
        <taxon>Bacteria</taxon>
        <taxon>Pseudomonadati</taxon>
        <taxon>Pseudomonadota</taxon>
        <taxon>Gammaproteobacteria</taxon>
        <taxon>Cellvibrionales</taxon>
        <taxon>Spongiibacteraceae</taxon>
        <taxon>Zhongshania</taxon>
    </lineage>
</organism>
<keyword evidence="2" id="KW-1185">Reference proteome</keyword>
<comment type="caution">
    <text evidence="1">The sequence shown here is derived from an EMBL/GenBank/DDBJ whole genome shotgun (WGS) entry which is preliminary data.</text>
</comment>
<dbReference type="EMBL" id="BAABDM010000001">
    <property type="protein sequence ID" value="GAA4082079.1"/>
    <property type="molecule type" value="Genomic_DNA"/>
</dbReference>
<accession>A0ABP7W658</accession>
<dbReference type="InterPro" id="IPR036513">
    <property type="entry name" value="STAS_dom_sf"/>
</dbReference>
<dbReference type="SUPFAM" id="SSF52091">
    <property type="entry name" value="SpoIIaa-like"/>
    <property type="match status" value="1"/>
</dbReference>
<dbReference type="RefSeq" id="WP_344931623.1">
    <property type="nucleotide sequence ID" value="NZ_BAABDM010000001.1"/>
</dbReference>
<reference evidence="2" key="1">
    <citation type="journal article" date="2019" name="Int. J. Syst. Evol. Microbiol.">
        <title>The Global Catalogue of Microorganisms (GCM) 10K type strain sequencing project: providing services to taxonomists for standard genome sequencing and annotation.</title>
        <authorList>
            <consortium name="The Broad Institute Genomics Platform"/>
            <consortium name="The Broad Institute Genome Sequencing Center for Infectious Disease"/>
            <person name="Wu L."/>
            <person name="Ma J."/>
        </authorList>
    </citation>
    <scope>NUCLEOTIDE SEQUENCE [LARGE SCALE GENOMIC DNA]</scope>
    <source>
        <strain evidence="2">JCM 17304</strain>
    </source>
</reference>
<evidence type="ECO:0000313" key="1">
    <source>
        <dbReference type="EMBL" id="GAA4082079.1"/>
    </source>
</evidence>
<dbReference type="InterPro" id="IPR038396">
    <property type="entry name" value="SpoIIAA-like_sf"/>
</dbReference>
<proteinExistence type="predicted"/>
<sequence length="120" mass="13498">MINQIFDLPPQIIGFVASGKVTASDYESILIPAIEEKLKGHDNVRILYHLGPTFTGFSAGAMWDDAKLGFAHFKAWEKIAIVTDVEWLKSTIGFLKFAIPCPLKIFANEHYEEAEKWLVS</sequence>